<dbReference type="STRING" id="1176587.A8C56_19720"/>
<proteinExistence type="predicted"/>
<keyword evidence="1" id="KW-0472">Membrane</keyword>
<feature type="transmembrane region" description="Helical" evidence="1">
    <location>
        <begin position="48"/>
        <end position="71"/>
    </location>
</feature>
<dbReference type="Proteomes" id="UP000077667">
    <property type="component" value="Chromosome"/>
</dbReference>
<dbReference type="OrthoDB" id="886712at2"/>
<keyword evidence="3" id="KW-1185">Reference proteome</keyword>
<sequence length="109" mass="12208">MERNNNIEHILSSLDGIRRAEARPFMYTRVMARLKNEESNLWAKVGSFIAKPVIAACCLIAVIGTNVYFIINTPDSKQEEPAITSSSTAEILQNENFILASNSSYDLNR</sequence>
<protein>
    <submittedName>
        <fullName evidence="2">Uncharacterized protein</fullName>
    </submittedName>
</protein>
<reference evidence="2 3" key="1">
    <citation type="submission" date="2016-05" db="EMBL/GenBank/DDBJ databases">
        <title>Niabella ginsenosidivorans BS26 whole genome sequencing.</title>
        <authorList>
            <person name="Im W.T."/>
            <person name="Siddiqi M.Z."/>
        </authorList>
    </citation>
    <scope>NUCLEOTIDE SEQUENCE [LARGE SCALE GENOMIC DNA]</scope>
    <source>
        <strain evidence="2 3">BS26</strain>
    </source>
</reference>
<dbReference type="KEGG" id="nia:A8C56_19720"/>
<evidence type="ECO:0000256" key="1">
    <source>
        <dbReference type="SAM" id="Phobius"/>
    </source>
</evidence>
<dbReference type="AlphaFoldDB" id="A0A1A9I6F8"/>
<gene>
    <name evidence="2" type="ORF">A8C56_19720</name>
</gene>
<dbReference type="RefSeq" id="WP_067759890.1">
    <property type="nucleotide sequence ID" value="NZ_CP015772.1"/>
</dbReference>
<organism evidence="2 3">
    <name type="scientific">Niabella ginsenosidivorans</name>
    <dbReference type="NCBI Taxonomy" id="1176587"/>
    <lineage>
        <taxon>Bacteria</taxon>
        <taxon>Pseudomonadati</taxon>
        <taxon>Bacteroidota</taxon>
        <taxon>Chitinophagia</taxon>
        <taxon>Chitinophagales</taxon>
        <taxon>Chitinophagaceae</taxon>
        <taxon>Niabella</taxon>
    </lineage>
</organism>
<dbReference type="EMBL" id="CP015772">
    <property type="protein sequence ID" value="ANH82915.1"/>
    <property type="molecule type" value="Genomic_DNA"/>
</dbReference>
<accession>A0A1A9I6F8</accession>
<evidence type="ECO:0000313" key="2">
    <source>
        <dbReference type="EMBL" id="ANH82915.1"/>
    </source>
</evidence>
<keyword evidence="1" id="KW-0812">Transmembrane</keyword>
<evidence type="ECO:0000313" key="3">
    <source>
        <dbReference type="Proteomes" id="UP000077667"/>
    </source>
</evidence>
<name>A0A1A9I6F8_9BACT</name>
<keyword evidence="1" id="KW-1133">Transmembrane helix</keyword>